<keyword evidence="2" id="KW-0812">Transmembrane</keyword>
<feature type="compositionally biased region" description="Polar residues" evidence="1">
    <location>
        <begin position="496"/>
        <end position="523"/>
    </location>
</feature>
<keyword evidence="3" id="KW-1185">Reference proteome</keyword>
<keyword evidence="2" id="KW-0472">Membrane</keyword>
<dbReference type="WBParaSite" id="scf7180000423701.g11527">
    <property type="protein sequence ID" value="scf7180000423701.g11527"/>
    <property type="gene ID" value="scf7180000423701.g11527"/>
</dbReference>
<feature type="compositionally biased region" description="Pro residues" evidence="1">
    <location>
        <begin position="609"/>
        <end position="619"/>
    </location>
</feature>
<organism evidence="3 4">
    <name type="scientific">Meloidogyne floridensis</name>
    <dbReference type="NCBI Taxonomy" id="298350"/>
    <lineage>
        <taxon>Eukaryota</taxon>
        <taxon>Metazoa</taxon>
        <taxon>Ecdysozoa</taxon>
        <taxon>Nematoda</taxon>
        <taxon>Chromadorea</taxon>
        <taxon>Rhabditida</taxon>
        <taxon>Tylenchina</taxon>
        <taxon>Tylenchomorpha</taxon>
        <taxon>Tylenchoidea</taxon>
        <taxon>Meloidogynidae</taxon>
        <taxon>Meloidogyninae</taxon>
        <taxon>Meloidogyne</taxon>
    </lineage>
</organism>
<feature type="region of interest" description="Disordered" evidence="1">
    <location>
        <begin position="603"/>
        <end position="643"/>
    </location>
</feature>
<feature type="compositionally biased region" description="Polar residues" evidence="1">
    <location>
        <begin position="547"/>
        <end position="566"/>
    </location>
</feature>
<dbReference type="InterPro" id="IPR002816">
    <property type="entry name" value="TraB/PrgY/GumN_fam"/>
</dbReference>
<protein>
    <submittedName>
        <fullName evidence="4">Uncharacterized protein</fullName>
    </submittedName>
</protein>
<evidence type="ECO:0000256" key="2">
    <source>
        <dbReference type="SAM" id="Phobius"/>
    </source>
</evidence>
<evidence type="ECO:0000313" key="4">
    <source>
        <dbReference type="WBParaSite" id="scf7180000423701.g11527"/>
    </source>
</evidence>
<proteinExistence type="predicted"/>
<feature type="region of interest" description="Disordered" evidence="1">
    <location>
        <begin position="479"/>
        <end position="569"/>
    </location>
</feature>
<accession>A0A915P3X6</accession>
<dbReference type="AlphaFoldDB" id="A0A915P3X6"/>
<dbReference type="Proteomes" id="UP000887560">
    <property type="component" value="Unplaced"/>
</dbReference>
<evidence type="ECO:0000313" key="3">
    <source>
        <dbReference type="Proteomes" id="UP000887560"/>
    </source>
</evidence>
<dbReference type="Pfam" id="PF01963">
    <property type="entry name" value="TraB_PrgY_gumN"/>
    <property type="match status" value="1"/>
</dbReference>
<keyword evidence="2" id="KW-1133">Transmembrane helix</keyword>
<sequence length="866" mass="100295">MEEIVVLTINEELPKELWKELNNSEIILLETNYNAKQAAWKECFKKLKEKEIPFGKKIEEKLQNYYNNHPRFGLLNYFNWKDLPAQWLFQGLVDLRAELEKRATNNEFKNKKITKEIEEIGNKYQKTIIYLTNLTNDLCDYYPSLAADGNVMEFVLDKLLKEIEEITNKKIIGGSWQRAIKKYKCGEFERTDDLIGEENILNEFFDQIDLDNFRRTINLLNKDLAKHRQRIATKIVKYLEENPGKKLFVVVSAGHLVGDDSLIKILAEQGFNLKQYSPSENPSEFIQNSPEFTSKEEENNEFLLKPTTNKIPNIVFAAALQGNPPSFYENRSIREEKNRENEENKNLDEDKLIELNNGEDGRDLLLITTKILPLIKNNMSEEFNKNNFSTFISSNRHSKKSYFWIYFTSILSLILIILILCWYIYNKHFGYLKPPHLPFINDKTNCCQQQSSNISVAKGGLPELKNNSQQQQIWSITPTSKPTISSPQYSQQQQQNIFPLNTSPPKSATSFSEASNATGETSFNICENNNEGGGNIKNEEEEIKNNTSWENKNENSSPLNQNTTATPLVDGQYRSTSSLALSHTPKTQLNQSRMEINDKNQKIPQEPLKSPPFPPPPPSQQHSTLPTIPESKRLAPPPPTDSVIKHKKLASLDENDEKIVENLDFNSPTNYFNHSKIIEELLPSENQQQIYNNLNKNEYNGSNFNYPPLINNKEIQQSEIYLPEEDNQNNQQSSSSNSFPFTEVINNLNEEEKKNTFKSVATKVIEQQKESKELEELKELEKAKNIGIVVILLKIEFCEKMEKKYKNKEEKVLKKFCEETSITNKVIDIIKALDEQRIEEEKEENEKNDKIKKWKEIINMNIKKSN</sequence>
<name>A0A915P3X6_9BILA</name>
<evidence type="ECO:0000256" key="1">
    <source>
        <dbReference type="SAM" id="MobiDB-lite"/>
    </source>
</evidence>
<feature type="transmembrane region" description="Helical" evidence="2">
    <location>
        <begin position="403"/>
        <end position="425"/>
    </location>
</feature>
<reference evidence="4" key="1">
    <citation type="submission" date="2022-11" db="UniProtKB">
        <authorList>
            <consortium name="WormBaseParasite"/>
        </authorList>
    </citation>
    <scope>IDENTIFICATION</scope>
</reference>
<feature type="compositionally biased region" description="Low complexity" evidence="1">
    <location>
        <begin position="479"/>
        <end position="495"/>
    </location>
</feature>